<dbReference type="PROSITE" id="PS50878">
    <property type="entry name" value="RT_POL"/>
    <property type="match status" value="1"/>
</dbReference>
<evidence type="ECO:0000313" key="3">
    <source>
        <dbReference type="Proteomes" id="UP000681720"/>
    </source>
</evidence>
<dbReference type="AlphaFoldDB" id="A0A8S3K8B3"/>
<comment type="caution">
    <text evidence="2">The sequence shown here is derived from an EMBL/GenBank/DDBJ whole genome shotgun (WGS) entry which is preliminary data.</text>
</comment>
<evidence type="ECO:0000313" key="2">
    <source>
        <dbReference type="EMBL" id="CAF5225213.1"/>
    </source>
</evidence>
<accession>A0A8S3K8B3</accession>
<dbReference type="InterPro" id="IPR043502">
    <property type="entry name" value="DNA/RNA_pol_sf"/>
</dbReference>
<dbReference type="InterPro" id="IPR043128">
    <property type="entry name" value="Rev_trsase/Diguanyl_cyclase"/>
</dbReference>
<feature type="domain" description="Reverse transcriptase" evidence="1">
    <location>
        <begin position="1"/>
        <end position="67"/>
    </location>
</feature>
<reference evidence="2" key="1">
    <citation type="submission" date="2021-02" db="EMBL/GenBank/DDBJ databases">
        <authorList>
            <person name="Nowell W R."/>
        </authorList>
    </citation>
    <scope>NUCLEOTIDE SEQUENCE</scope>
</reference>
<dbReference type="InterPro" id="IPR051320">
    <property type="entry name" value="Viral_Replic_Matur_Polypro"/>
</dbReference>
<dbReference type="Gene3D" id="3.30.70.270">
    <property type="match status" value="1"/>
</dbReference>
<organism evidence="2 3">
    <name type="scientific">Rotaria magnacalcarata</name>
    <dbReference type="NCBI Taxonomy" id="392030"/>
    <lineage>
        <taxon>Eukaryota</taxon>
        <taxon>Metazoa</taxon>
        <taxon>Spiralia</taxon>
        <taxon>Gnathifera</taxon>
        <taxon>Rotifera</taxon>
        <taxon>Eurotatoria</taxon>
        <taxon>Bdelloidea</taxon>
        <taxon>Philodinida</taxon>
        <taxon>Philodinidae</taxon>
        <taxon>Rotaria</taxon>
    </lineage>
</organism>
<proteinExistence type="predicted"/>
<feature type="non-terminal residue" evidence="2">
    <location>
        <position position="96"/>
    </location>
</feature>
<dbReference type="PANTHER" id="PTHR33064">
    <property type="entry name" value="POL PROTEIN"/>
    <property type="match status" value="1"/>
</dbReference>
<sequence length="96" mass="11262">MYELLVNTRWDFCLVYIDDVIVFFQTFDQHVAHLNEIFSVLYNANLQLNPQKYSLLKDEINYLGHTINQQGIRPLQDNVESIIKLPTPTTPKQVHS</sequence>
<name>A0A8S3K8B3_9BILA</name>
<dbReference type="EMBL" id="CAJOBJ010375246">
    <property type="protein sequence ID" value="CAF5225213.1"/>
    <property type="molecule type" value="Genomic_DNA"/>
</dbReference>
<dbReference type="PANTHER" id="PTHR33064:SF37">
    <property type="entry name" value="RIBONUCLEASE H"/>
    <property type="match status" value="1"/>
</dbReference>
<dbReference type="Proteomes" id="UP000681720">
    <property type="component" value="Unassembled WGS sequence"/>
</dbReference>
<dbReference type="InterPro" id="IPR000477">
    <property type="entry name" value="RT_dom"/>
</dbReference>
<gene>
    <name evidence="2" type="ORF">GIL414_LOCUS86498</name>
</gene>
<evidence type="ECO:0000259" key="1">
    <source>
        <dbReference type="PROSITE" id="PS50878"/>
    </source>
</evidence>
<dbReference type="Pfam" id="PF00078">
    <property type="entry name" value="RVT_1"/>
    <property type="match status" value="1"/>
</dbReference>
<protein>
    <recommendedName>
        <fullName evidence="1">Reverse transcriptase domain-containing protein</fullName>
    </recommendedName>
</protein>
<dbReference type="SUPFAM" id="SSF56672">
    <property type="entry name" value="DNA/RNA polymerases"/>
    <property type="match status" value="1"/>
</dbReference>